<evidence type="ECO:0000256" key="4">
    <source>
        <dbReference type="ARBA" id="ARBA00022989"/>
    </source>
</evidence>
<dbReference type="AlphaFoldDB" id="A0A5N7CB09"/>
<dbReference type="EMBL" id="ML735248">
    <property type="protein sequence ID" value="KAE8391119.1"/>
    <property type="molecule type" value="Genomic_DNA"/>
</dbReference>
<evidence type="ECO:0000256" key="5">
    <source>
        <dbReference type="ARBA" id="ARBA00023136"/>
    </source>
</evidence>
<comment type="subcellular location">
    <subcellularLocation>
        <location evidence="1">Membrane</location>
        <topology evidence="1">Multi-pass membrane protein</topology>
    </subcellularLocation>
</comment>
<feature type="transmembrane region" description="Helical" evidence="6">
    <location>
        <begin position="186"/>
        <end position="207"/>
    </location>
</feature>
<evidence type="ECO:0000259" key="7">
    <source>
        <dbReference type="Pfam" id="PF01061"/>
    </source>
</evidence>
<evidence type="ECO:0000256" key="3">
    <source>
        <dbReference type="ARBA" id="ARBA00022692"/>
    </source>
</evidence>
<keyword evidence="5 6" id="KW-0472">Membrane</keyword>
<dbReference type="PANTHER" id="PTHR19241">
    <property type="entry name" value="ATP-BINDING CASSETTE TRANSPORTER"/>
    <property type="match status" value="1"/>
</dbReference>
<dbReference type="Proteomes" id="UP000326877">
    <property type="component" value="Unassembled WGS sequence"/>
</dbReference>
<organism evidence="8">
    <name type="scientific">Petromyces alliaceus</name>
    <name type="common">Aspergillus alliaceus</name>
    <dbReference type="NCBI Taxonomy" id="209559"/>
    <lineage>
        <taxon>Eukaryota</taxon>
        <taxon>Fungi</taxon>
        <taxon>Dikarya</taxon>
        <taxon>Ascomycota</taxon>
        <taxon>Pezizomycotina</taxon>
        <taxon>Eurotiomycetes</taxon>
        <taxon>Eurotiomycetidae</taxon>
        <taxon>Eurotiales</taxon>
        <taxon>Aspergillaceae</taxon>
        <taxon>Aspergillus</taxon>
        <taxon>Aspergillus subgen. Circumdati</taxon>
    </lineage>
</organism>
<gene>
    <name evidence="8" type="ORF">BDV23DRAFT_182828</name>
</gene>
<sequence length="314" mass="34536">MRANKFSTDPQEDAVPFMEDLGFMMDPGSHRADFLTGVTVPTERLIAPGCEDKFPRTGRDILAAEREEAAANTAVFKEMVSREEHWGVPDASSITVDFFTQVKVAVMRQYQLMWGYKPTLLMKQGATVIHALLGGSPFYSAPNNSVGLFLKGAKHRSFGLYHSAAICAQIAADFPILLFQVTYFGLVLYFMVGLKTMAGTFFTYLITNFMTSMWMARWRCIPYFDAATKPSGLSIFIWMFWINPMACGFEALLGNEFHGRDIFCYGPNMILSGPGYIDGEGGQSCAGVIGAEPGEAGLTGDAYLAAMSFMAYGV</sequence>
<dbReference type="InterPro" id="IPR013525">
    <property type="entry name" value="ABC2_TM"/>
</dbReference>
<name>A0A5N7CB09_PETAA</name>
<dbReference type="OrthoDB" id="245989at2759"/>
<proteinExistence type="predicted"/>
<evidence type="ECO:0000256" key="2">
    <source>
        <dbReference type="ARBA" id="ARBA00022448"/>
    </source>
</evidence>
<keyword evidence="4 6" id="KW-1133">Transmembrane helix</keyword>
<dbReference type="Pfam" id="PF01061">
    <property type="entry name" value="ABC2_membrane"/>
    <property type="match status" value="1"/>
</dbReference>
<dbReference type="GO" id="GO:0016020">
    <property type="term" value="C:membrane"/>
    <property type="evidence" value="ECO:0007669"/>
    <property type="project" value="UniProtKB-SubCell"/>
</dbReference>
<accession>A0A5N7CB09</accession>
<dbReference type="GO" id="GO:0140359">
    <property type="term" value="F:ABC-type transporter activity"/>
    <property type="evidence" value="ECO:0007669"/>
    <property type="project" value="InterPro"/>
</dbReference>
<keyword evidence="3 6" id="KW-0812">Transmembrane</keyword>
<reference evidence="8" key="1">
    <citation type="submission" date="2019-04" db="EMBL/GenBank/DDBJ databases">
        <title>Friends and foes A comparative genomics studyof 23 Aspergillus species from section Flavi.</title>
        <authorList>
            <consortium name="DOE Joint Genome Institute"/>
            <person name="Kjaerbolling I."/>
            <person name="Vesth T."/>
            <person name="Frisvad J.C."/>
            <person name="Nybo J.L."/>
            <person name="Theobald S."/>
            <person name="Kildgaard S."/>
            <person name="Isbrandt T."/>
            <person name="Kuo A."/>
            <person name="Sato A."/>
            <person name="Lyhne E.K."/>
            <person name="Kogle M.E."/>
            <person name="Wiebenga A."/>
            <person name="Kun R.S."/>
            <person name="Lubbers R.J."/>
            <person name="Makela M.R."/>
            <person name="Barry K."/>
            <person name="Chovatia M."/>
            <person name="Clum A."/>
            <person name="Daum C."/>
            <person name="Haridas S."/>
            <person name="He G."/>
            <person name="LaButti K."/>
            <person name="Lipzen A."/>
            <person name="Mondo S."/>
            <person name="Riley R."/>
            <person name="Salamov A."/>
            <person name="Simmons B.A."/>
            <person name="Magnuson J.K."/>
            <person name="Henrissat B."/>
            <person name="Mortensen U.H."/>
            <person name="Larsen T.O."/>
            <person name="Devries R.P."/>
            <person name="Grigoriev I.V."/>
            <person name="Machida M."/>
            <person name="Baker S.E."/>
            <person name="Andersen M.R."/>
        </authorList>
    </citation>
    <scope>NUCLEOTIDE SEQUENCE [LARGE SCALE GENOMIC DNA]</scope>
    <source>
        <strain evidence="8">IBT 14317</strain>
    </source>
</reference>
<feature type="domain" description="ABC-2 type transporter transmembrane" evidence="7">
    <location>
        <begin position="154"/>
        <end position="215"/>
    </location>
</feature>
<keyword evidence="2" id="KW-0813">Transport</keyword>
<feature type="transmembrane region" description="Helical" evidence="6">
    <location>
        <begin position="158"/>
        <end position="180"/>
    </location>
</feature>
<protein>
    <recommendedName>
        <fullName evidence="7">ABC-2 type transporter transmembrane domain-containing protein</fullName>
    </recommendedName>
</protein>
<evidence type="ECO:0000256" key="1">
    <source>
        <dbReference type="ARBA" id="ARBA00004141"/>
    </source>
</evidence>
<evidence type="ECO:0000313" key="8">
    <source>
        <dbReference type="EMBL" id="KAE8391119.1"/>
    </source>
</evidence>
<evidence type="ECO:0000256" key="6">
    <source>
        <dbReference type="SAM" id="Phobius"/>
    </source>
</evidence>